<evidence type="ECO:0000313" key="3">
    <source>
        <dbReference type="Proteomes" id="UP001321018"/>
    </source>
</evidence>
<evidence type="ECO:0000313" key="2">
    <source>
        <dbReference type="EMBL" id="MCU4742792.1"/>
    </source>
</evidence>
<feature type="compositionally biased region" description="Low complexity" evidence="1">
    <location>
        <begin position="471"/>
        <end position="480"/>
    </location>
</feature>
<dbReference type="Proteomes" id="UP001321018">
    <property type="component" value="Unassembled WGS sequence"/>
</dbReference>
<protein>
    <submittedName>
        <fullName evidence="2">Uncharacterized protein</fullName>
    </submittedName>
</protein>
<reference evidence="2" key="1">
    <citation type="submission" date="2022-09" db="EMBL/GenBank/DDBJ databases">
        <title>Enrichment on poylsaccharides allowed isolation of novel metabolic and taxonomic groups of Haloarchaea.</title>
        <authorList>
            <person name="Sorokin D.Y."/>
            <person name="Elcheninov A.G."/>
            <person name="Khizhniak T.V."/>
            <person name="Kolganova T.V."/>
            <person name="Kublanov I.V."/>
        </authorList>
    </citation>
    <scope>NUCLEOTIDE SEQUENCE</scope>
    <source>
        <strain evidence="2">AArc-xg1-1</strain>
    </source>
</reference>
<sequence>MNRRQYLLAVGTAAVAVAGGYAYTSRNNAATASPPPDIDQRIDADGFQIREDGGEWEDLLVRGVNLGESKPGAFPREGAITKDEYARWLEQIAEMNSNVVRTYTLHPPGFYEALAEHNSKVEDPIFLLQGNWIGEAILTDRRDVFDADVAESYRDGIQIAVDAVHGDGEVSDGDGRIGGTYDADVSPYVLGYIMGAEWPPRVVEETDEQNEGIGEYQGTYVETDGATPFEYWLAEQLDETIAYENDQYDDSRPVSFTNWPTLDHLEHPEEPDPLEDLVSVTANHHHATDDYDSGLFATYHVYPYYPDFLNYEVEHDEHGSDEGRTGYREYLEELVDANDYPVLVGEYGVPSSRGMTYRHVGEFDQGRQTEQEQGELDARLYEDIVEAGTMGGSLFSWQDEWYKRSWNTRRLTNRERRPFWSDVQTSGQSFGMLGFDPVDPPGRFSFIFGDPPVITLSGRPDEWEDATELHSSSPSPIASLDSDHDGQQTLTGLQAAADARYLYLRLDYDDLGTDVDWERTNTLVLLNVKPDQGITSVPFETDLSTSDGVDFLVHLAGPDDSRVLVDSYYDTFYYQYGEELDMIPERDYADEVDNGRFHRSRLALSKERSVPDQDEGIEFDYYETGRLRYGIGDPDASEYDSLTDVAVTPEANLVEIRLPWLLVNVRDPSQREVIADLWEDGLSESVSIDGISASAVTFDPTGESTAESQPNITDSIPDLDDGRLPIGDGTRFSWETWDEPTYNERLKPSYDIMTECYDRYA</sequence>
<organism evidence="2 3">
    <name type="scientific">Natronoglomus mannanivorans</name>
    <dbReference type="NCBI Taxonomy" id="2979990"/>
    <lineage>
        <taxon>Archaea</taxon>
        <taxon>Methanobacteriati</taxon>
        <taxon>Methanobacteriota</taxon>
        <taxon>Stenosarchaea group</taxon>
        <taxon>Halobacteria</taxon>
        <taxon>Halobacteriales</taxon>
        <taxon>Natrialbaceae</taxon>
        <taxon>Natronoglomus</taxon>
    </lineage>
</organism>
<dbReference type="Gene3D" id="3.20.20.80">
    <property type="entry name" value="Glycosidases"/>
    <property type="match status" value="1"/>
</dbReference>
<proteinExistence type="predicted"/>
<dbReference type="RefSeq" id="WP_338004607.1">
    <property type="nucleotide sequence ID" value="NZ_JAOPKA010000010.1"/>
</dbReference>
<evidence type="ECO:0000256" key="1">
    <source>
        <dbReference type="SAM" id="MobiDB-lite"/>
    </source>
</evidence>
<gene>
    <name evidence="2" type="ORF">OB960_15480</name>
</gene>
<name>A0AAP3E375_9EURY</name>
<dbReference type="SUPFAM" id="SSF51445">
    <property type="entry name" value="(Trans)glycosidases"/>
    <property type="match status" value="1"/>
</dbReference>
<accession>A0AAP3E375</accession>
<comment type="caution">
    <text evidence="2">The sequence shown here is derived from an EMBL/GenBank/DDBJ whole genome shotgun (WGS) entry which is preliminary data.</text>
</comment>
<feature type="region of interest" description="Disordered" evidence="1">
    <location>
        <begin position="462"/>
        <end position="486"/>
    </location>
</feature>
<dbReference type="AlphaFoldDB" id="A0AAP3E375"/>
<dbReference type="EMBL" id="JAOPKA010000010">
    <property type="protein sequence ID" value="MCU4742792.1"/>
    <property type="molecule type" value="Genomic_DNA"/>
</dbReference>
<dbReference type="InterPro" id="IPR017853">
    <property type="entry name" value="GH"/>
</dbReference>